<evidence type="ECO:0000256" key="5">
    <source>
        <dbReference type="ARBA" id="ARBA00022927"/>
    </source>
</evidence>
<dbReference type="Proteomes" id="UP000069241">
    <property type="component" value="Chromosome"/>
</dbReference>
<accession>A0A120KMB7</accession>
<feature type="compositionally biased region" description="Basic and acidic residues" evidence="9">
    <location>
        <begin position="61"/>
        <end position="71"/>
    </location>
</feature>
<sequence length="185" mass="18586">MFGIGSTELLVILVVALIVLGPKSLASISRTLGKAMGEFRRVSTDFQRTLNAEVAQEEDEERRKKAAEKAAKTAAEAEAAKAARQERAASGEGTPTEEATAPETSGTEAATAQAETEAPSAATAAPAPDASETGPTIDVTPAPPEPPAGSPLAEALARTKAEAESGAAAPKADNAVPAPDNGGKA</sequence>
<dbReference type="Gene3D" id="1.20.5.3310">
    <property type="match status" value="1"/>
</dbReference>
<feature type="compositionally biased region" description="Basic and acidic residues" evidence="9">
    <location>
        <begin position="78"/>
        <end position="89"/>
    </location>
</feature>
<feature type="compositionally biased region" description="Low complexity" evidence="9">
    <location>
        <begin position="90"/>
        <end position="133"/>
    </location>
</feature>
<keyword evidence="11" id="KW-1185">Reference proteome</keyword>
<keyword evidence="2" id="KW-0813">Transport</keyword>
<evidence type="ECO:0000256" key="2">
    <source>
        <dbReference type="ARBA" id="ARBA00022448"/>
    </source>
</evidence>
<dbReference type="GO" id="GO:0008320">
    <property type="term" value="F:protein transmembrane transporter activity"/>
    <property type="evidence" value="ECO:0007669"/>
    <property type="project" value="InterPro"/>
</dbReference>
<keyword evidence="3" id="KW-1003">Cell membrane</keyword>
<dbReference type="Pfam" id="PF02416">
    <property type="entry name" value="TatA_B_E"/>
    <property type="match status" value="1"/>
</dbReference>
<dbReference type="RefSeq" id="WP_062252977.1">
    <property type="nucleotide sequence ID" value="NZ_CP014229.1"/>
</dbReference>
<keyword evidence="5" id="KW-0653">Protein transport</keyword>
<feature type="compositionally biased region" description="Low complexity" evidence="9">
    <location>
        <begin position="164"/>
        <end position="185"/>
    </location>
</feature>
<comment type="subcellular location">
    <subcellularLocation>
        <location evidence="1">Membrane</location>
        <topology evidence="1">Single-pass membrane protein</topology>
    </subcellularLocation>
</comment>
<dbReference type="STRING" id="44742.AXF13_09855"/>
<dbReference type="NCBIfam" id="TIGR01410">
    <property type="entry name" value="tatB"/>
    <property type="match status" value="1"/>
</dbReference>
<dbReference type="GO" id="GO:0043953">
    <property type="term" value="P:protein transport by the Tat complex"/>
    <property type="evidence" value="ECO:0007669"/>
    <property type="project" value="InterPro"/>
</dbReference>
<evidence type="ECO:0000256" key="4">
    <source>
        <dbReference type="ARBA" id="ARBA00022692"/>
    </source>
</evidence>
<feature type="region of interest" description="Disordered" evidence="9">
    <location>
        <begin position="53"/>
        <end position="185"/>
    </location>
</feature>
<dbReference type="InterPro" id="IPR003369">
    <property type="entry name" value="TatA/B/E"/>
</dbReference>
<evidence type="ECO:0000313" key="10">
    <source>
        <dbReference type="EMBL" id="AMD90396.1"/>
    </source>
</evidence>
<name>A0A120KMB7_9BACT</name>
<proteinExistence type="predicted"/>
<evidence type="ECO:0000256" key="6">
    <source>
        <dbReference type="ARBA" id="ARBA00022989"/>
    </source>
</evidence>
<gene>
    <name evidence="10" type="ORF">AXF13_09855</name>
</gene>
<organism evidence="10 11">
    <name type="scientific">Desulfovibrio fairfieldensis</name>
    <dbReference type="NCBI Taxonomy" id="44742"/>
    <lineage>
        <taxon>Bacteria</taxon>
        <taxon>Pseudomonadati</taxon>
        <taxon>Thermodesulfobacteriota</taxon>
        <taxon>Desulfovibrionia</taxon>
        <taxon>Desulfovibrionales</taxon>
        <taxon>Desulfovibrionaceae</taxon>
        <taxon>Desulfovibrio</taxon>
    </lineage>
</organism>
<dbReference type="GO" id="GO:0016020">
    <property type="term" value="C:membrane"/>
    <property type="evidence" value="ECO:0007669"/>
    <property type="project" value="UniProtKB-SubCell"/>
</dbReference>
<keyword evidence="8" id="KW-0472">Membrane</keyword>
<dbReference type="EMBL" id="CP014229">
    <property type="protein sequence ID" value="AMD90396.1"/>
    <property type="molecule type" value="Genomic_DNA"/>
</dbReference>
<evidence type="ECO:0000256" key="9">
    <source>
        <dbReference type="SAM" id="MobiDB-lite"/>
    </source>
</evidence>
<dbReference type="PANTHER" id="PTHR33162:SF1">
    <property type="entry name" value="SEC-INDEPENDENT PROTEIN TRANSLOCASE PROTEIN TATA, CHLOROPLASTIC"/>
    <property type="match status" value="1"/>
</dbReference>
<reference evidence="11" key="1">
    <citation type="submission" date="2016-02" db="EMBL/GenBank/DDBJ databases">
        <authorList>
            <person name="Holder M.E."/>
            <person name="Ajami N.J."/>
            <person name="Petrosino J.F."/>
        </authorList>
    </citation>
    <scope>NUCLEOTIDE SEQUENCE [LARGE SCALE GENOMIC DNA]</scope>
    <source>
        <strain evidence="11">CCUG 45958</strain>
    </source>
</reference>
<keyword evidence="4" id="KW-0812">Transmembrane</keyword>
<dbReference type="PRINTS" id="PR01506">
    <property type="entry name" value="TATBPROTEIN"/>
</dbReference>
<protein>
    <submittedName>
        <fullName evidence="10">Preprotein translocase subunit TatA</fullName>
    </submittedName>
</protein>
<evidence type="ECO:0000256" key="3">
    <source>
        <dbReference type="ARBA" id="ARBA00022475"/>
    </source>
</evidence>
<dbReference type="PANTHER" id="PTHR33162">
    <property type="entry name" value="SEC-INDEPENDENT PROTEIN TRANSLOCASE PROTEIN TATA, CHLOROPLASTIC"/>
    <property type="match status" value="1"/>
</dbReference>
<dbReference type="KEGG" id="dfi:AXF13_09855"/>
<dbReference type="AlphaFoldDB" id="A0A120KMB7"/>
<dbReference type="InterPro" id="IPR018448">
    <property type="entry name" value="TatB"/>
</dbReference>
<evidence type="ECO:0000256" key="7">
    <source>
        <dbReference type="ARBA" id="ARBA00023010"/>
    </source>
</evidence>
<keyword evidence="7" id="KW-0811">Translocation</keyword>
<evidence type="ECO:0000313" key="11">
    <source>
        <dbReference type="Proteomes" id="UP000069241"/>
    </source>
</evidence>
<keyword evidence="6" id="KW-1133">Transmembrane helix</keyword>
<evidence type="ECO:0000256" key="8">
    <source>
        <dbReference type="ARBA" id="ARBA00023136"/>
    </source>
</evidence>
<evidence type="ECO:0000256" key="1">
    <source>
        <dbReference type="ARBA" id="ARBA00004167"/>
    </source>
</evidence>